<feature type="transmembrane region" description="Helical" evidence="1">
    <location>
        <begin position="78"/>
        <end position="100"/>
    </location>
</feature>
<dbReference type="Pfam" id="PF25937">
    <property type="entry name" value="DUF7980"/>
    <property type="match status" value="1"/>
</dbReference>
<evidence type="ECO:0000313" key="2">
    <source>
        <dbReference type="EMBL" id="AFY83034.1"/>
    </source>
</evidence>
<feature type="transmembrane region" description="Helical" evidence="1">
    <location>
        <begin position="32"/>
        <end position="58"/>
    </location>
</feature>
<dbReference type="InParanoid" id="K9TLZ2"/>
<dbReference type="PATRIC" id="fig|56110.3.peg.4156"/>
<dbReference type="eggNOG" id="ENOG5032KBW">
    <property type="taxonomic scope" value="Bacteria"/>
</dbReference>
<name>K9TLZ2_9CYAN</name>
<feature type="transmembrane region" description="Helical" evidence="1">
    <location>
        <begin position="112"/>
        <end position="134"/>
    </location>
</feature>
<organism evidence="2 3">
    <name type="scientific">Oscillatoria acuminata PCC 6304</name>
    <dbReference type="NCBI Taxonomy" id="56110"/>
    <lineage>
        <taxon>Bacteria</taxon>
        <taxon>Bacillati</taxon>
        <taxon>Cyanobacteriota</taxon>
        <taxon>Cyanophyceae</taxon>
        <taxon>Oscillatoriophycideae</taxon>
        <taxon>Oscillatoriales</taxon>
        <taxon>Oscillatoriaceae</taxon>
        <taxon>Oscillatoria</taxon>
    </lineage>
</organism>
<keyword evidence="1" id="KW-0472">Membrane</keyword>
<proteinExistence type="predicted"/>
<gene>
    <name evidence="2" type="ORF">Oscil6304_3466</name>
</gene>
<dbReference type="AlphaFoldDB" id="K9TLZ2"/>
<dbReference type="HOGENOM" id="CLU_137993_0_0_3"/>
<reference evidence="2 3" key="1">
    <citation type="submission" date="2012-06" db="EMBL/GenBank/DDBJ databases">
        <title>Finished chromosome of genome of Oscillatoria acuminata PCC 6304.</title>
        <authorList>
            <consortium name="US DOE Joint Genome Institute"/>
            <person name="Gugger M."/>
            <person name="Coursin T."/>
            <person name="Rippka R."/>
            <person name="Tandeau De Marsac N."/>
            <person name="Huntemann M."/>
            <person name="Wei C.-L."/>
            <person name="Han J."/>
            <person name="Detter J.C."/>
            <person name="Han C."/>
            <person name="Tapia R."/>
            <person name="Davenport K."/>
            <person name="Daligault H."/>
            <person name="Erkkila T."/>
            <person name="Gu W."/>
            <person name="Munk A.C.C."/>
            <person name="Teshima H."/>
            <person name="Xu Y."/>
            <person name="Chain P."/>
            <person name="Chen A."/>
            <person name="Krypides N."/>
            <person name="Mavromatis K."/>
            <person name="Markowitz V."/>
            <person name="Szeto E."/>
            <person name="Ivanova N."/>
            <person name="Mikhailova N."/>
            <person name="Ovchinnikova G."/>
            <person name="Pagani I."/>
            <person name="Pati A."/>
            <person name="Goodwin L."/>
            <person name="Peters L."/>
            <person name="Pitluck S."/>
            <person name="Woyke T."/>
            <person name="Kerfeld C."/>
        </authorList>
    </citation>
    <scope>NUCLEOTIDE SEQUENCE [LARGE SCALE GENOMIC DNA]</scope>
    <source>
        <strain evidence="2 3">PCC 6304</strain>
    </source>
</reference>
<keyword evidence="1" id="KW-1133">Transmembrane helix</keyword>
<dbReference type="KEGG" id="oac:Oscil6304_3466"/>
<protein>
    <submittedName>
        <fullName evidence="2">Uncharacterized protein</fullName>
    </submittedName>
</protein>
<dbReference type="Proteomes" id="UP000010367">
    <property type="component" value="Chromosome"/>
</dbReference>
<evidence type="ECO:0000313" key="3">
    <source>
        <dbReference type="Proteomes" id="UP000010367"/>
    </source>
</evidence>
<accession>K9TLZ2</accession>
<dbReference type="EMBL" id="CP003607">
    <property type="protein sequence ID" value="AFY83034.1"/>
    <property type="molecule type" value="Genomic_DNA"/>
</dbReference>
<sequence>MKKIQSWVQTGWERISANPETFKLSFSKIRGLFCLIVGYLLSPVCWWNDLVFNLPVAYGFGYLCNLVWPDSLMPGTIVGYWFSNIIGILMMQFGVVDILPKSSENRNLKKDLITGLISSTAYTVVIIALVQFNILDTPILAALQGEVAANP</sequence>
<keyword evidence="1" id="KW-0812">Transmembrane</keyword>
<keyword evidence="3" id="KW-1185">Reference proteome</keyword>
<evidence type="ECO:0000256" key="1">
    <source>
        <dbReference type="SAM" id="Phobius"/>
    </source>
</evidence>
<dbReference type="STRING" id="56110.Oscil6304_3466"/>
<dbReference type="InterPro" id="IPR058286">
    <property type="entry name" value="DUF7980"/>
</dbReference>